<dbReference type="InterPro" id="IPR013777">
    <property type="entry name" value="A-amylase-like"/>
</dbReference>
<evidence type="ECO:0000256" key="16">
    <source>
        <dbReference type="PIRSR" id="PIRSR001024-4"/>
    </source>
</evidence>
<evidence type="ECO:0000256" key="8">
    <source>
        <dbReference type="ARBA" id="ARBA00022837"/>
    </source>
</evidence>
<evidence type="ECO:0000313" key="20">
    <source>
        <dbReference type="EMBL" id="EOD47829.1"/>
    </source>
</evidence>
<dbReference type="InterPro" id="IPR015340">
    <property type="entry name" value="A_amylase_C_dom"/>
</dbReference>
<dbReference type="EMBL" id="KB916301">
    <property type="protein sequence ID" value="EOD47829.1"/>
    <property type="molecule type" value="Genomic_DNA"/>
</dbReference>
<keyword evidence="8 15" id="KW-0106">Calcium</keyword>
<evidence type="ECO:0000256" key="2">
    <source>
        <dbReference type="ARBA" id="ARBA00001913"/>
    </source>
</evidence>
<evidence type="ECO:0000259" key="19">
    <source>
        <dbReference type="SMART" id="SM00642"/>
    </source>
</evidence>
<dbReference type="OrthoDB" id="204980at2759"/>
<dbReference type="Gene3D" id="3.20.20.80">
    <property type="entry name" value="Glycosidases"/>
    <property type="match status" value="1"/>
</dbReference>
<feature type="chain" id="PRO_5004351017" description="alpha-amylase" evidence="18">
    <location>
        <begin position="22"/>
        <end position="508"/>
    </location>
</feature>
<evidence type="ECO:0000313" key="21">
    <source>
        <dbReference type="Proteomes" id="UP000013521"/>
    </source>
</evidence>
<keyword evidence="11" id="KW-0119">Carbohydrate metabolism</keyword>
<keyword evidence="12" id="KW-0326">Glycosidase</keyword>
<feature type="disulfide bond" evidence="16">
    <location>
        <begin position="51"/>
        <end position="59"/>
    </location>
</feature>
<dbReference type="KEGG" id="npa:UCRNP2_5425"/>
<feature type="binding site" evidence="15">
    <location>
        <position position="261"/>
    </location>
    <ligand>
        <name>Ca(2+)</name>
        <dbReference type="ChEBI" id="CHEBI:29108"/>
        <label>2</label>
    </ligand>
</feature>
<comment type="cofactor">
    <cofactor evidence="2">
        <name>Ca(2+)</name>
        <dbReference type="ChEBI" id="CHEBI:29108"/>
    </cofactor>
</comment>
<dbReference type="Proteomes" id="UP000013521">
    <property type="component" value="Unassembled WGS sequence"/>
</dbReference>
<dbReference type="SUPFAM" id="SSF51445">
    <property type="entry name" value="(Trans)glycosidases"/>
    <property type="match status" value="1"/>
</dbReference>
<dbReference type="GO" id="GO:0005509">
    <property type="term" value="F:calcium ion binding"/>
    <property type="evidence" value="ECO:0007669"/>
    <property type="project" value="InterPro"/>
</dbReference>
<evidence type="ECO:0000256" key="10">
    <source>
        <dbReference type="ARBA" id="ARBA00023180"/>
    </source>
</evidence>
<dbReference type="OMA" id="AHNWLFT"/>
<feature type="domain" description="Glycosyl hydrolase family 13 catalytic" evidence="19">
    <location>
        <begin position="34"/>
        <end position="400"/>
    </location>
</feature>
<feature type="binding site" evidence="15">
    <location>
        <position position="206"/>
    </location>
    <ligand>
        <name>Ca(2+)</name>
        <dbReference type="ChEBI" id="CHEBI:29108"/>
        <label>1</label>
    </ligand>
</feature>
<feature type="active site" description="Nucleophile" evidence="13">
    <location>
        <position position="237"/>
    </location>
</feature>
<keyword evidence="7" id="KW-0378">Hydrolase</keyword>
<feature type="disulfide bond" evidence="16">
    <location>
        <begin position="471"/>
        <end position="506"/>
    </location>
</feature>
<keyword evidence="6 18" id="KW-0732">Signal</keyword>
<evidence type="ECO:0000256" key="15">
    <source>
        <dbReference type="PIRSR" id="PIRSR001024-3"/>
    </source>
</evidence>
<organism evidence="20 21">
    <name type="scientific">Botryosphaeria parva (strain UCR-NP2)</name>
    <name type="common">Grapevine canker fungus</name>
    <name type="synonym">Neofusicoccum parvum</name>
    <dbReference type="NCBI Taxonomy" id="1287680"/>
    <lineage>
        <taxon>Eukaryota</taxon>
        <taxon>Fungi</taxon>
        <taxon>Dikarya</taxon>
        <taxon>Ascomycota</taxon>
        <taxon>Pezizomycotina</taxon>
        <taxon>Dothideomycetes</taxon>
        <taxon>Dothideomycetes incertae sedis</taxon>
        <taxon>Botryosphaeriales</taxon>
        <taxon>Botryosphaeriaceae</taxon>
        <taxon>Neofusicoccum</taxon>
    </lineage>
</organism>
<evidence type="ECO:0000256" key="3">
    <source>
        <dbReference type="ARBA" id="ARBA00008061"/>
    </source>
</evidence>
<evidence type="ECO:0000256" key="1">
    <source>
        <dbReference type="ARBA" id="ARBA00000548"/>
    </source>
</evidence>
<evidence type="ECO:0000256" key="7">
    <source>
        <dbReference type="ARBA" id="ARBA00022801"/>
    </source>
</evidence>
<dbReference type="EC" id="3.2.1.1" evidence="4"/>
<evidence type="ECO:0000256" key="4">
    <source>
        <dbReference type="ARBA" id="ARBA00012595"/>
    </source>
</evidence>
<feature type="disulfide bond" evidence="16">
    <location>
        <begin position="271"/>
        <end position="314"/>
    </location>
</feature>
<feature type="binding site" evidence="15">
    <location>
        <position position="237"/>
    </location>
    <ligand>
        <name>Ca(2+)</name>
        <dbReference type="ChEBI" id="CHEBI:29108"/>
        <label>2</label>
    </ligand>
</feature>
<evidence type="ECO:0000256" key="12">
    <source>
        <dbReference type="ARBA" id="ARBA00023295"/>
    </source>
</evidence>
<keyword evidence="10" id="KW-0325">Glycoprotein</keyword>
<evidence type="ECO:0000256" key="17">
    <source>
        <dbReference type="PIRSR" id="PIRSR001024-5"/>
    </source>
</evidence>
<dbReference type="FunFam" id="2.60.40.1180:FF:000037">
    <property type="entry name" value="Alpha-amylase A"/>
    <property type="match status" value="1"/>
</dbReference>
<dbReference type="eggNOG" id="KOG0471">
    <property type="taxonomic scope" value="Eukaryota"/>
</dbReference>
<evidence type="ECO:0000256" key="5">
    <source>
        <dbReference type="ARBA" id="ARBA00022723"/>
    </source>
</evidence>
<feature type="signal peptide" evidence="18">
    <location>
        <begin position="1"/>
        <end position="21"/>
    </location>
</feature>
<feature type="binding site" evidence="17">
    <location>
        <position position="375"/>
    </location>
    <ligand>
        <name>substrate</name>
    </ligand>
</feature>
<feature type="binding site" evidence="17">
    <location>
        <position position="104"/>
    </location>
    <ligand>
        <name>substrate</name>
    </ligand>
</feature>
<protein>
    <recommendedName>
        <fullName evidence="4">alpha-amylase</fullName>
        <ecNumber evidence="4">3.2.1.1</ecNumber>
    </recommendedName>
</protein>
<feature type="binding site" evidence="17">
    <location>
        <position position="235"/>
    </location>
    <ligand>
        <name>substrate</name>
    </ligand>
</feature>
<dbReference type="CDD" id="cd11319">
    <property type="entry name" value="AmyAc_euk_AmyA"/>
    <property type="match status" value="1"/>
</dbReference>
<feature type="binding site" evidence="17">
    <location>
        <position position="153"/>
    </location>
    <ligand>
        <name>substrate</name>
    </ligand>
</feature>
<feature type="binding site" evidence="17">
    <location>
        <position position="328"/>
    </location>
    <ligand>
        <name>substrate</name>
    </ligand>
</feature>
<dbReference type="Gene3D" id="2.60.40.1180">
    <property type="entry name" value="Golgi alpha-mannosidase II"/>
    <property type="match status" value="1"/>
</dbReference>
<dbReference type="Pfam" id="PF09260">
    <property type="entry name" value="A_amylase_dom_C"/>
    <property type="match status" value="1"/>
</dbReference>
<feature type="binding site" evidence="15">
    <location>
        <position position="193"/>
    </location>
    <ligand>
        <name>Ca(2+)</name>
        <dbReference type="ChEBI" id="CHEBI:29108"/>
        <label>1</label>
    </ligand>
</feature>
<dbReference type="InterPro" id="IPR006047">
    <property type="entry name" value="GH13_cat_dom"/>
</dbReference>
<keyword evidence="9 16" id="KW-1015">Disulfide bond</keyword>
<evidence type="ECO:0000256" key="18">
    <source>
        <dbReference type="SAM" id="SignalP"/>
    </source>
</evidence>
<evidence type="ECO:0000256" key="13">
    <source>
        <dbReference type="PIRSR" id="PIRSR001024-1"/>
    </source>
</evidence>
<feature type="binding site" evidence="15">
    <location>
        <position position="152"/>
    </location>
    <ligand>
        <name>Ca(2+)</name>
        <dbReference type="ChEBI" id="CHEBI:29108"/>
        <label>1</label>
    </ligand>
</feature>
<feature type="site" description="Transition state stabilizer" evidence="14">
    <location>
        <position position="328"/>
    </location>
</feature>
<dbReference type="GO" id="GO:0004556">
    <property type="term" value="F:alpha-amylase activity"/>
    <property type="evidence" value="ECO:0007669"/>
    <property type="project" value="UniProtKB-EC"/>
</dbReference>
<reference evidence="21" key="1">
    <citation type="journal article" date="2013" name="Genome Announc.">
        <title>Draft genome sequence of Neofusicoccum parvum isolate UCR-NP2, a fungal vascular pathogen associated with grapevine cankers.</title>
        <authorList>
            <person name="Blanco-Ulate B."/>
            <person name="Rolshausen P."/>
            <person name="Cantu D."/>
        </authorList>
    </citation>
    <scope>NUCLEOTIDE SEQUENCE [LARGE SCALE GENOMIC DNA]</scope>
    <source>
        <strain evidence="21">UCR-NP2</strain>
    </source>
</reference>
<dbReference type="SMART" id="SM00642">
    <property type="entry name" value="Aamy"/>
    <property type="match status" value="1"/>
</dbReference>
<comment type="similarity">
    <text evidence="3">Belongs to the glycosyl hydrolase 13 family.</text>
</comment>
<dbReference type="InterPro" id="IPR013780">
    <property type="entry name" value="Glyco_hydro_b"/>
</dbReference>
<evidence type="ECO:0000256" key="14">
    <source>
        <dbReference type="PIRSR" id="PIRSR001024-2"/>
    </source>
</evidence>
<proteinExistence type="inferred from homology"/>
<dbReference type="HOGENOM" id="CLU_006462_7_2_1"/>
<dbReference type="PANTHER" id="PTHR10357">
    <property type="entry name" value="ALPHA-AMYLASE FAMILY MEMBER"/>
    <property type="match status" value="1"/>
</dbReference>
<feature type="binding site" evidence="15">
    <location>
        <position position="241"/>
    </location>
    <ligand>
        <name>Ca(2+)</name>
        <dbReference type="ChEBI" id="CHEBI:29108"/>
        <label>1</label>
    </ligand>
</feature>
<dbReference type="PIRSF" id="PIRSF001024">
    <property type="entry name" value="Alph-amyl_fung"/>
    <property type="match status" value="1"/>
</dbReference>
<dbReference type="FunFam" id="3.20.20.80:FF:000120">
    <property type="entry name" value="Alpha-amylase A"/>
    <property type="match status" value="1"/>
</dbReference>
<keyword evidence="5 15" id="KW-0479">Metal-binding</keyword>
<name>R1GPA2_BOTPV</name>
<dbReference type="PANTHER" id="PTHR10357:SF215">
    <property type="entry name" value="ALPHA-AMYLASE 1"/>
    <property type="match status" value="1"/>
</dbReference>
<evidence type="ECO:0000256" key="6">
    <source>
        <dbReference type="ARBA" id="ARBA00022729"/>
    </source>
</evidence>
<dbReference type="InterPro" id="IPR017853">
    <property type="entry name" value="GH"/>
</dbReference>
<evidence type="ECO:0000256" key="9">
    <source>
        <dbReference type="ARBA" id="ARBA00023157"/>
    </source>
</evidence>
<feature type="binding site" evidence="17">
    <location>
        <position position="265"/>
    </location>
    <ligand>
        <name>substrate</name>
    </ligand>
</feature>
<evidence type="ECO:0000256" key="11">
    <source>
        <dbReference type="ARBA" id="ARBA00023277"/>
    </source>
</evidence>
<gene>
    <name evidence="20" type="ORF">UCRNP2_5425</name>
</gene>
<dbReference type="Pfam" id="PF00128">
    <property type="entry name" value="Alpha-amylase"/>
    <property type="match status" value="1"/>
</dbReference>
<accession>R1GPA2</accession>
<dbReference type="GO" id="GO:0016052">
    <property type="term" value="P:carbohydrate catabolic process"/>
    <property type="evidence" value="ECO:0007669"/>
    <property type="project" value="InterPro"/>
</dbReference>
<feature type="active site" description="Proton donor" evidence="13">
    <location>
        <position position="261"/>
    </location>
</feature>
<dbReference type="SUPFAM" id="SSF51011">
    <property type="entry name" value="Glycosyl hydrolase domain"/>
    <property type="match status" value="1"/>
</dbReference>
<comment type="catalytic activity">
    <reaction evidence="1">
        <text>Endohydrolysis of (1-&gt;4)-alpha-D-glucosidic linkages in polysaccharides containing three or more (1-&gt;4)-alpha-linked D-glucose units.</text>
        <dbReference type="EC" id="3.2.1.1"/>
    </reaction>
</comment>
<sequence length="508" mass="56053">MKASLFSAAAAYAAICGTASAATPAQWRSRSIYQVLTDRFARTDGSTTASCNTQDRQYCGGTYQGIVNKLDYIQGMGFTAIWISPVVKNLPEDTGYGEAYHGYWQQDLYSLNENFGTADDLKALAAELHDRGMVPWILTRGLQYLMVDVVVNHNGWAGSASSVDYSRFIPFNSQDYYHSYCTVSDYNNQDLVEDCWLGDDTVQLVDLKTEDSRVLEGYETWISQLVSNYSIDGLRIDTAKHVDKAFYPGFETAAGVFATGEVFDGDPSYTCDYQNYMDSVLNYPVYYPLVRAFTSTSGSISDLVNMINTLKSGCKDTTLLGSFSENHDITRFAAITSDFSQAKNVIAFNILADGIPIIYEGQEQHYSGAEDPDNREAVWLSGYNTGAELYKFTASVNQIRNQAISKDADYLTYQNWVIYSDTTTIAMRKGFDGYQIITVLSNKGANGDAYTLNLSNTGWTSGTQVVEILTCSTVTVTSSNTVTVPMSNGLPRIYFPRAQLTGSGICSL</sequence>
<feature type="disulfide bond" evidence="16">
    <location>
        <begin position="181"/>
        <end position="195"/>
    </location>
</feature>
<dbReference type="STRING" id="1287680.R1GPA2"/>
<dbReference type="AlphaFoldDB" id="R1GPA2"/>